<proteinExistence type="predicted"/>
<evidence type="ECO:0000313" key="2">
    <source>
        <dbReference type="Proteomes" id="UP000565576"/>
    </source>
</evidence>
<dbReference type="AlphaFoldDB" id="A0A7X0MDJ4"/>
<accession>A0A7X0MDJ4</accession>
<protein>
    <submittedName>
        <fullName evidence="1">Uncharacterized protein</fullName>
    </submittedName>
</protein>
<name>A0A7X0MDJ4_9HYPH</name>
<comment type="caution">
    <text evidence="1">The sequence shown here is derived from an EMBL/GenBank/DDBJ whole genome shotgun (WGS) entry which is preliminary data.</text>
</comment>
<gene>
    <name evidence="1" type="ORF">GGD46_004251</name>
</gene>
<dbReference type="EMBL" id="JACHBG010000010">
    <property type="protein sequence ID" value="MBB6486952.1"/>
    <property type="molecule type" value="Genomic_DNA"/>
</dbReference>
<dbReference type="Proteomes" id="UP000565576">
    <property type="component" value="Unassembled WGS sequence"/>
</dbReference>
<evidence type="ECO:0000313" key="1">
    <source>
        <dbReference type="EMBL" id="MBB6486952.1"/>
    </source>
</evidence>
<organism evidence="1 2">
    <name type="scientific">Rhizobium lusitanum</name>
    <dbReference type="NCBI Taxonomy" id="293958"/>
    <lineage>
        <taxon>Bacteria</taxon>
        <taxon>Pseudomonadati</taxon>
        <taxon>Pseudomonadota</taxon>
        <taxon>Alphaproteobacteria</taxon>
        <taxon>Hyphomicrobiales</taxon>
        <taxon>Rhizobiaceae</taxon>
        <taxon>Rhizobium/Agrobacterium group</taxon>
        <taxon>Rhizobium</taxon>
    </lineage>
</organism>
<sequence length="182" mass="19530">MCPVGAASQLKNVLWMIGLGYRSRLQSHQTTARSQGEDSRCGYDLPLTVHTPSAIPGRAERSLMVAASAGWLGHVHQQELERVTVVTSLSCLFRYCRPGRSGALGVSIGIERVTTVTLFGVMISHLHQMGEQDPPSLWAREVAASIECQGEAREPGMQAGRPVLTAAHGPGVACARRSSRSV</sequence>
<reference evidence="1 2" key="1">
    <citation type="submission" date="2020-08" db="EMBL/GenBank/DDBJ databases">
        <title>Genomic Encyclopedia of Type Strains, Phase IV (KMG-V): Genome sequencing to study the core and pangenomes of soil and plant-associated prokaryotes.</title>
        <authorList>
            <person name="Whitman W."/>
        </authorList>
    </citation>
    <scope>NUCLEOTIDE SEQUENCE [LARGE SCALE GENOMIC DNA]</scope>
    <source>
        <strain evidence="1 2">SEMIA 4060</strain>
    </source>
</reference>